<dbReference type="AlphaFoldDB" id="A0AAD8P9N0"/>
<name>A0AAD8P9N0_TARER</name>
<comment type="caution">
    <text evidence="1">The sequence shown here is derived from an EMBL/GenBank/DDBJ whole genome shotgun (WGS) entry which is preliminary data.</text>
</comment>
<protein>
    <submittedName>
        <fullName evidence="1">Uncharacterized protein</fullName>
    </submittedName>
</protein>
<proteinExistence type="predicted"/>
<dbReference type="Proteomes" id="UP001229421">
    <property type="component" value="Unassembled WGS sequence"/>
</dbReference>
<organism evidence="1 2">
    <name type="scientific">Tagetes erecta</name>
    <name type="common">African marigold</name>
    <dbReference type="NCBI Taxonomy" id="13708"/>
    <lineage>
        <taxon>Eukaryota</taxon>
        <taxon>Viridiplantae</taxon>
        <taxon>Streptophyta</taxon>
        <taxon>Embryophyta</taxon>
        <taxon>Tracheophyta</taxon>
        <taxon>Spermatophyta</taxon>
        <taxon>Magnoliopsida</taxon>
        <taxon>eudicotyledons</taxon>
        <taxon>Gunneridae</taxon>
        <taxon>Pentapetalae</taxon>
        <taxon>asterids</taxon>
        <taxon>campanulids</taxon>
        <taxon>Asterales</taxon>
        <taxon>Asteraceae</taxon>
        <taxon>Asteroideae</taxon>
        <taxon>Heliantheae alliance</taxon>
        <taxon>Tageteae</taxon>
        <taxon>Tagetes</taxon>
    </lineage>
</organism>
<keyword evidence="2" id="KW-1185">Reference proteome</keyword>
<reference evidence="1" key="1">
    <citation type="journal article" date="2023" name="bioRxiv">
        <title>Improved chromosome-level genome assembly for marigold (Tagetes erecta).</title>
        <authorList>
            <person name="Jiang F."/>
            <person name="Yuan L."/>
            <person name="Wang S."/>
            <person name="Wang H."/>
            <person name="Xu D."/>
            <person name="Wang A."/>
            <person name="Fan W."/>
        </authorList>
    </citation>
    <scope>NUCLEOTIDE SEQUENCE</scope>
    <source>
        <strain evidence="1">WSJ</strain>
        <tissue evidence="1">Leaf</tissue>
    </source>
</reference>
<evidence type="ECO:0000313" key="2">
    <source>
        <dbReference type="Proteomes" id="UP001229421"/>
    </source>
</evidence>
<accession>A0AAD8P9N0</accession>
<gene>
    <name evidence="1" type="ORF">QVD17_04307</name>
</gene>
<evidence type="ECO:0000313" key="1">
    <source>
        <dbReference type="EMBL" id="KAK1438498.1"/>
    </source>
</evidence>
<sequence length="69" mass="7908">MLFIPVTLSKPKGVWNGSSFLSPFNYHSIIGIVLRTDNVIKSFGVVARSPTYYNSFHKFPPSNPYRFRL</sequence>
<dbReference type="EMBL" id="JAUHHV010000001">
    <property type="protein sequence ID" value="KAK1438498.1"/>
    <property type="molecule type" value="Genomic_DNA"/>
</dbReference>